<reference evidence="6 7" key="1">
    <citation type="submission" date="2016-04" db="EMBL/GenBank/DDBJ databases">
        <title>Genome sequence of Methanobrevibacter filiformis DSM 11501.</title>
        <authorList>
            <person name="Poehlein A."/>
            <person name="Seedorf H."/>
            <person name="Daniel R."/>
        </authorList>
    </citation>
    <scope>NUCLEOTIDE SEQUENCE [LARGE SCALE GENOMIC DNA]</scope>
    <source>
        <strain evidence="6 7">DSM 11501</strain>
    </source>
</reference>
<dbReference type="PANTHER" id="PTHR30457:SF0">
    <property type="entry name" value="PHOSPHATASE, PUTATIVE (AFU_ORTHOLOGUE AFUA_4G01070)-RELATED"/>
    <property type="match status" value="1"/>
</dbReference>
<comment type="caution">
    <text evidence="6">The sequence shown here is derived from an EMBL/GenBank/DDBJ whole genome shotgun (WGS) entry which is preliminary data.</text>
</comment>
<evidence type="ECO:0000256" key="2">
    <source>
        <dbReference type="ARBA" id="ARBA00022723"/>
    </source>
</evidence>
<dbReference type="SUPFAM" id="SSF64167">
    <property type="entry name" value="SurE-like"/>
    <property type="match status" value="1"/>
</dbReference>
<feature type="binding site" evidence="4">
    <location>
        <position position="39"/>
    </location>
    <ligand>
        <name>a divalent metal cation</name>
        <dbReference type="ChEBI" id="CHEBI:60240"/>
    </ligand>
</feature>
<dbReference type="PATRIC" id="fig|55758.3.peg.417"/>
<dbReference type="Pfam" id="PF01975">
    <property type="entry name" value="SurE"/>
    <property type="match status" value="1"/>
</dbReference>
<feature type="binding site" evidence="4">
    <location>
        <position position="8"/>
    </location>
    <ligand>
        <name>a divalent metal cation</name>
        <dbReference type="ChEBI" id="CHEBI:60240"/>
    </ligand>
</feature>
<keyword evidence="2 4" id="KW-0479">Metal-binding</keyword>
<dbReference type="STRING" id="55758.MBFIL_03750"/>
<dbReference type="GO" id="GO:0005737">
    <property type="term" value="C:cytoplasm"/>
    <property type="evidence" value="ECO:0007669"/>
    <property type="project" value="UniProtKB-SubCell"/>
</dbReference>
<evidence type="ECO:0000259" key="5">
    <source>
        <dbReference type="Pfam" id="PF01975"/>
    </source>
</evidence>
<keyword evidence="4" id="KW-0547">Nucleotide-binding</keyword>
<comment type="function">
    <text evidence="4">Nucleotidase that shows phosphatase activity on nucleoside 5'-monophosphates.</text>
</comment>
<feature type="binding site" evidence="4">
    <location>
        <position position="95"/>
    </location>
    <ligand>
        <name>a divalent metal cation</name>
        <dbReference type="ChEBI" id="CHEBI:60240"/>
    </ligand>
</feature>
<dbReference type="InterPro" id="IPR036523">
    <property type="entry name" value="SurE-like_sf"/>
</dbReference>
<feature type="binding site" evidence="4">
    <location>
        <position position="9"/>
    </location>
    <ligand>
        <name>a divalent metal cation</name>
        <dbReference type="ChEBI" id="CHEBI:60240"/>
    </ligand>
</feature>
<dbReference type="Gene3D" id="3.40.1210.10">
    <property type="entry name" value="Survival protein SurE-like phosphatase/nucleotidase"/>
    <property type="match status" value="1"/>
</dbReference>
<evidence type="ECO:0000256" key="3">
    <source>
        <dbReference type="ARBA" id="ARBA00022801"/>
    </source>
</evidence>
<accession>A0A166EVF5</accession>
<dbReference type="OrthoDB" id="26873at2157"/>
<keyword evidence="3 4" id="KW-0378">Hydrolase</keyword>
<dbReference type="NCBIfam" id="TIGR00087">
    <property type="entry name" value="surE"/>
    <property type="match status" value="1"/>
</dbReference>
<comment type="similarity">
    <text evidence="1 4">Belongs to the SurE nucleotidase family.</text>
</comment>
<organism evidence="6 7">
    <name type="scientific">Methanobrevibacter filiformis</name>
    <dbReference type="NCBI Taxonomy" id="55758"/>
    <lineage>
        <taxon>Archaea</taxon>
        <taxon>Methanobacteriati</taxon>
        <taxon>Methanobacteriota</taxon>
        <taxon>Methanomada group</taxon>
        <taxon>Methanobacteria</taxon>
        <taxon>Methanobacteriales</taxon>
        <taxon>Methanobacteriaceae</taxon>
        <taxon>Methanobrevibacter</taxon>
    </lineage>
</organism>
<dbReference type="GO" id="GO:0046872">
    <property type="term" value="F:metal ion binding"/>
    <property type="evidence" value="ECO:0007669"/>
    <property type="project" value="UniProtKB-UniRule"/>
</dbReference>
<dbReference type="InterPro" id="IPR002828">
    <property type="entry name" value="SurE-like_Pase/nucleotidase"/>
</dbReference>
<evidence type="ECO:0000256" key="1">
    <source>
        <dbReference type="ARBA" id="ARBA00011062"/>
    </source>
</evidence>
<proteinExistence type="inferred from homology"/>
<dbReference type="GO" id="GO:0000166">
    <property type="term" value="F:nucleotide binding"/>
    <property type="evidence" value="ECO:0007669"/>
    <property type="project" value="UniProtKB-KW"/>
</dbReference>
<dbReference type="InterPro" id="IPR030048">
    <property type="entry name" value="SurE"/>
</dbReference>
<dbReference type="EMBL" id="LWMT01000047">
    <property type="protein sequence ID" value="KZX17058.1"/>
    <property type="molecule type" value="Genomic_DNA"/>
</dbReference>
<dbReference type="AlphaFoldDB" id="A0A166EVF5"/>
<protein>
    <recommendedName>
        <fullName evidence="4">5'-nucleotidase SurE</fullName>
        <ecNumber evidence="4">3.1.3.5</ecNumber>
    </recommendedName>
    <alternativeName>
        <fullName evidence="4">Nucleoside 5'-monophosphate phosphohydrolase</fullName>
    </alternativeName>
</protein>
<dbReference type="NCBIfam" id="NF001491">
    <property type="entry name" value="PRK00346.2-1"/>
    <property type="match status" value="1"/>
</dbReference>
<comment type="catalytic activity">
    <reaction evidence="4">
        <text>a ribonucleoside 5'-phosphate + H2O = a ribonucleoside + phosphate</text>
        <dbReference type="Rhea" id="RHEA:12484"/>
        <dbReference type="ChEBI" id="CHEBI:15377"/>
        <dbReference type="ChEBI" id="CHEBI:18254"/>
        <dbReference type="ChEBI" id="CHEBI:43474"/>
        <dbReference type="ChEBI" id="CHEBI:58043"/>
        <dbReference type="EC" id="3.1.3.5"/>
    </reaction>
</comment>
<dbReference type="RefSeq" id="WP_066970958.1">
    <property type="nucleotide sequence ID" value="NZ_LWMT01000047.1"/>
</dbReference>
<dbReference type="EC" id="3.1.3.5" evidence="4"/>
<sequence>MRILLSNDDGIKSLGILASKKAVESLGETIVVAPQSQQSAIGRALTLFKPLRINPTKLKDGSKGYAVTGTPADSVTLGIFELSEKKPDLMISGINLGENVGKGELTTSGTIGAAMEAASFGIPTIAISQQVTRGDIKFDDGTAEIDYDLAKKILLKIAKNVLDKGMPKGCDVLNINIPSNPDSSDIAITKLGKRMYMPVIETRFDPRGKPYYWIGGAPYEENEQGTDGYLLKVKKQPTITPISLDLTSNLKSLDDWI</sequence>
<feature type="domain" description="Survival protein SurE-like phosphatase/nucleotidase" evidence="5">
    <location>
        <begin position="3"/>
        <end position="196"/>
    </location>
</feature>
<keyword evidence="7" id="KW-1185">Reference proteome</keyword>
<dbReference type="Proteomes" id="UP000077066">
    <property type="component" value="Unassembled WGS sequence"/>
</dbReference>
<evidence type="ECO:0000313" key="7">
    <source>
        <dbReference type="Proteomes" id="UP000077066"/>
    </source>
</evidence>
<evidence type="ECO:0000313" key="6">
    <source>
        <dbReference type="EMBL" id="KZX17058.1"/>
    </source>
</evidence>
<name>A0A166EVF5_9EURY</name>
<gene>
    <name evidence="4 6" type="primary">surE</name>
    <name evidence="6" type="ORF">MBFIL_03750</name>
</gene>
<comment type="subcellular location">
    <subcellularLocation>
        <location evidence="4">Cytoplasm</location>
    </subcellularLocation>
</comment>
<comment type="cofactor">
    <cofactor evidence="4">
        <name>a divalent metal cation</name>
        <dbReference type="ChEBI" id="CHEBI:60240"/>
    </cofactor>
    <text evidence="4">Binds 1 divalent metal cation per subunit.</text>
</comment>
<keyword evidence="4" id="KW-0963">Cytoplasm</keyword>
<dbReference type="HAMAP" id="MF_00060">
    <property type="entry name" value="SurE"/>
    <property type="match status" value="1"/>
</dbReference>
<dbReference type="GO" id="GO:0008253">
    <property type="term" value="F:5'-nucleotidase activity"/>
    <property type="evidence" value="ECO:0007669"/>
    <property type="project" value="UniProtKB-UniRule"/>
</dbReference>
<dbReference type="PANTHER" id="PTHR30457">
    <property type="entry name" value="5'-NUCLEOTIDASE SURE"/>
    <property type="match status" value="1"/>
</dbReference>
<evidence type="ECO:0000256" key="4">
    <source>
        <dbReference type="HAMAP-Rule" id="MF_00060"/>
    </source>
</evidence>